<evidence type="ECO:0000256" key="1">
    <source>
        <dbReference type="SAM" id="Coils"/>
    </source>
</evidence>
<reference evidence="2 3" key="1">
    <citation type="submission" date="2018-08" db="EMBL/GenBank/DDBJ databases">
        <title>A genome reference for cultivated species of the human gut microbiota.</title>
        <authorList>
            <person name="Zou Y."/>
            <person name="Xue W."/>
            <person name="Luo G."/>
        </authorList>
    </citation>
    <scope>NUCLEOTIDE SEQUENCE [LARGE SCALE GENOMIC DNA]</scope>
    <source>
        <strain evidence="2 3">AM43-11</strain>
    </source>
</reference>
<name>A0A3R6AG79_9FIRM</name>
<gene>
    <name evidence="2" type="ORF">DW927_12435</name>
</gene>
<evidence type="ECO:0000313" key="2">
    <source>
        <dbReference type="EMBL" id="RHA66336.1"/>
    </source>
</evidence>
<dbReference type="AlphaFoldDB" id="A0A3R6AG79"/>
<evidence type="ECO:0000313" key="3">
    <source>
        <dbReference type="Proteomes" id="UP000284465"/>
    </source>
</evidence>
<keyword evidence="1" id="KW-0175">Coiled coil</keyword>
<protein>
    <submittedName>
        <fullName evidence="2">Uncharacterized protein</fullName>
    </submittedName>
</protein>
<dbReference type="Proteomes" id="UP000284465">
    <property type="component" value="Unassembled WGS sequence"/>
</dbReference>
<feature type="coiled-coil region" evidence="1">
    <location>
        <begin position="7"/>
        <end position="34"/>
    </location>
</feature>
<dbReference type="RefSeq" id="WP_118591903.1">
    <property type="nucleotide sequence ID" value="NZ_QSFP01000013.1"/>
</dbReference>
<sequence length="215" mass="24859">MKEISKIQSEIKAIKKYREEANELIKRINNSVSEINSSSEMKIKVIKEKIAADVTELKTYMSEDIYTTKSISLYNYVEKEKSANGDYYYPLANFIIRFNCKCYSIDHEAIQSEYGIAIIENCHSYAPIYADGHWADEFPDIASGRNWGKQRNVIDLIEILCRNWNKIIEGAYTEIKLAYQKDTENKLHSTLKTEEDALIRYNALCTESMTESTSV</sequence>
<proteinExistence type="predicted"/>
<organism evidence="2 3">
    <name type="scientific">Roseburia intestinalis</name>
    <dbReference type="NCBI Taxonomy" id="166486"/>
    <lineage>
        <taxon>Bacteria</taxon>
        <taxon>Bacillati</taxon>
        <taxon>Bacillota</taxon>
        <taxon>Clostridia</taxon>
        <taxon>Lachnospirales</taxon>
        <taxon>Lachnospiraceae</taxon>
        <taxon>Roseburia</taxon>
    </lineage>
</organism>
<accession>A0A3R6AG79</accession>
<comment type="caution">
    <text evidence="2">The sequence shown here is derived from an EMBL/GenBank/DDBJ whole genome shotgun (WGS) entry which is preliminary data.</text>
</comment>
<dbReference type="EMBL" id="QSFP01000013">
    <property type="protein sequence ID" value="RHA66336.1"/>
    <property type="molecule type" value="Genomic_DNA"/>
</dbReference>